<feature type="non-terminal residue" evidence="7">
    <location>
        <position position="55"/>
    </location>
</feature>
<keyword evidence="8" id="KW-1185">Reference proteome</keyword>
<keyword evidence="6" id="KW-0411">Iron-sulfur</keyword>
<keyword evidence="2" id="KW-0004">4Fe-4S</keyword>
<accession>A0ABT1S4L1</accession>
<comment type="caution">
    <text evidence="7">The sequence shown here is derived from an EMBL/GenBank/DDBJ whole genome shotgun (WGS) entry which is preliminary data.</text>
</comment>
<sequence length="55" mass="6369">MDELICGNVFNIQRYSLDDGKGIRTCVFLKGCPLRCRWCHNAESQCFAQELAYHD</sequence>
<name>A0ABT1S4L1_9FIRM</name>
<dbReference type="InterPro" id="IPR013785">
    <property type="entry name" value="Aldolase_TIM"/>
</dbReference>
<keyword evidence="3" id="KW-0949">S-adenosyl-L-methionine</keyword>
<dbReference type="Pfam" id="PF13353">
    <property type="entry name" value="Fer4_12"/>
    <property type="match status" value="1"/>
</dbReference>
<dbReference type="InterPro" id="IPR001989">
    <property type="entry name" value="Radical_activat_CS"/>
</dbReference>
<protein>
    <submittedName>
        <fullName evidence="7">4Fe-4S cluster-binding domain-containing protein</fullName>
    </submittedName>
</protein>
<dbReference type="PROSITE" id="PS01087">
    <property type="entry name" value="RADICAL_ACTIVATING"/>
    <property type="match status" value="1"/>
</dbReference>
<gene>
    <name evidence="7" type="ORF">NE695_18395</name>
</gene>
<dbReference type="Proteomes" id="UP001524473">
    <property type="component" value="Unassembled WGS sequence"/>
</dbReference>
<keyword evidence="4" id="KW-0479">Metal-binding</keyword>
<evidence type="ECO:0000256" key="3">
    <source>
        <dbReference type="ARBA" id="ARBA00022691"/>
    </source>
</evidence>
<dbReference type="Gene3D" id="3.20.20.70">
    <property type="entry name" value="Aldolase class I"/>
    <property type="match status" value="1"/>
</dbReference>
<organism evidence="7 8">
    <name type="scientific">Neglectibacter timonensis</name>
    <dbReference type="NCBI Taxonomy" id="1776382"/>
    <lineage>
        <taxon>Bacteria</taxon>
        <taxon>Bacillati</taxon>
        <taxon>Bacillota</taxon>
        <taxon>Clostridia</taxon>
        <taxon>Eubacteriales</taxon>
        <taxon>Oscillospiraceae</taxon>
        <taxon>Neglectibacter</taxon>
    </lineage>
</organism>
<evidence type="ECO:0000256" key="2">
    <source>
        <dbReference type="ARBA" id="ARBA00022485"/>
    </source>
</evidence>
<dbReference type="EMBL" id="JANFZH010000115">
    <property type="protein sequence ID" value="MCQ4841872.1"/>
    <property type="molecule type" value="Genomic_DNA"/>
</dbReference>
<dbReference type="RefSeq" id="WP_256192497.1">
    <property type="nucleotide sequence ID" value="NZ_JANFZG010000111.1"/>
</dbReference>
<evidence type="ECO:0000256" key="6">
    <source>
        <dbReference type="ARBA" id="ARBA00023014"/>
    </source>
</evidence>
<evidence type="ECO:0000256" key="1">
    <source>
        <dbReference type="ARBA" id="ARBA00001966"/>
    </source>
</evidence>
<evidence type="ECO:0000256" key="4">
    <source>
        <dbReference type="ARBA" id="ARBA00022723"/>
    </source>
</evidence>
<evidence type="ECO:0000313" key="7">
    <source>
        <dbReference type="EMBL" id="MCQ4841872.1"/>
    </source>
</evidence>
<evidence type="ECO:0000313" key="8">
    <source>
        <dbReference type="Proteomes" id="UP001524473"/>
    </source>
</evidence>
<reference evidence="7 8" key="1">
    <citation type="submission" date="2022-06" db="EMBL/GenBank/DDBJ databases">
        <title>Isolation of gut microbiota from human fecal samples.</title>
        <authorList>
            <person name="Pamer E.G."/>
            <person name="Barat B."/>
            <person name="Waligurski E."/>
            <person name="Medina S."/>
            <person name="Paddock L."/>
            <person name="Mostad J."/>
        </authorList>
    </citation>
    <scope>NUCLEOTIDE SEQUENCE [LARGE SCALE GENOMIC DNA]</scope>
    <source>
        <strain evidence="7 8">DFI.9.73</strain>
    </source>
</reference>
<evidence type="ECO:0000256" key="5">
    <source>
        <dbReference type="ARBA" id="ARBA00023004"/>
    </source>
</evidence>
<comment type="cofactor">
    <cofactor evidence="1">
        <name>[4Fe-4S] cluster</name>
        <dbReference type="ChEBI" id="CHEBI:49883"/>
    </cofactor>
</comment>
<proteinExistence type="predicted"/>
<keyword evidence="5" id="KW-0408">Iron</keyword>